<sequence length="94" mass="10215">SGICSWYGEVGEIPDNYPTACGTPFNPNELATAHRTLPCGTRLRVTANNRYVDVVVNDRGPFVEGRILDLTKAAFKVIEPDTGKGLVNCSYVVL</sequence>
<dbReference type="EMBL" id="CAJVCH010551728">
    <property type="protein sequence ID" value="CAG7829495.1"/>
    <property type="molecule type" value="Genomic_DNA"/>
</dbReference>
<dbReference type="Pfam" id="PF03330">
    <property type="entry name" value="DPBB_1"/>
    <property type="match status" value="1"/>
</dbReference>
<feature type="domain" description="RlpA-like protein double-psi beta-barrel" evidence="1">
    <location>
        <begin position="2"/>
        <end position="90"/>
    </location>
</feature>
<dbReference type="PANTHER" id="PTHR34183">
    <property type="entry name" value="ENDOLYTIC PEPTIDOGLYCAN TRANSGLYCOSYLASE RLPA"/>
    <property type="match status" value="1"/>
</dbReference>
<comment type="caution">
    <text evidence="2">The sequence shown here is derived from an EMBL/GenBank/DDBJ whole genome shotgun (WGS) entry which is preliminary data.</text>
</comment>
<accession>A0A8J2L684</accession>
<dbReference type="CDD" id="cd22268">
    <property type="entry name" value="DPBB_RlpA-like"/>
    <property type="match status" value="1"/>
</dbReference>
<feature type="non-terminal residue" evidence="2">
    <location>
        <position position="1"/>
    </location>
</feature>
<dbReference type="PANTHER" id="PTHR34183:SF8">
    <property type="entry name" value="ENDOLYTIC PEPTIDOGLYCAN TRANSGLYCOSYLASE RLPA-RELATED"/>
    <property type="match status" value="1"/>
</dbReference>
<organism evidence="2 3">
    <name type="scientific">Allacma fusca</name>
    <dbReference type="NCBI Taxonomy" id="39272"/>
    <lineage>
        <taxon>Eukaryota</taxon>
        <taxon>Metazoa</taxon>
        <taxon>Ecdysozoa</taxon>
        <taxon>Arthropoda</taxon>
        <taxon>Hexapoda</taxon>
        <taxon>Collembola</taxon>
        <taxon>Symphypleona</taxon>
        <taxon>Sminthuridae</taxon>
        <taxon>Allacma</taxon>
    </lineage>
</organism>
<dbReference type="OrthoDB" id="7769384at2759"/>
<dbReference type="AlphaFoldDB" id="A0A8J2L684"/>
<keyword evidence="3" id="KW-1185">Reference proteome</keyword>
<dbReference type="InterPro" id="IPR009009">
    <property type="entry name" value="RlpA-like_DPBB"/>
</dbReference>
<evidence type="ECO:0000313" key="3">
    <source>
        <dbReference type="Proteomes" id="UP000708208"/>
    </source>
</evidence>
<gene>
    <name evidence="2" type="ORF">AFUS01_LOCUS39356</name>
</gene>
<name>A0A8J2L684_9HEXA</name>
<protein>
    <recommendedName>
        <fullName evidence="1">RlpA-like protein double-psi beta-barrel domain-containing protein</fullName>
    </recommendedName>
</protein>
<reference evidence="2" key="1">
    <citation type="submission" date="2021-06" db="EMBL/GenBank/DDBJ databases">
        <authorList>
            <person name="Hodson N. C."/>
            <person name="Mongue J. A."/>
            <person name="Jaron S. K."/>
        </authorList>
    </citation>
    <scope>NUCLEOTIDE SEQUENCE</scope>
</reference>
<evidence type="ECO:0000313" key="2">
    <source>
        <dbReference type="EMBL" id="CAG7829495.1"/>
    </source>
</evidence>
<evidence type="ECO:0000259" key="1">
    <source>
        <dbReference type="Pfam" id="PF03330"/>
    </source>
</evidence>
<dbReference type="Proteomes" id="UP000708208">
    <property type="component" value="Unassembled WGS sequence"/>
</dbReference>
<proteinExistence type="predicted"/>